<dbReference type="Gene3D" id="3.40.50.620">
    <property type="entry name" value="HUPs"/>
    <property type="match status" value="1"/>
</dbReference>
<keyword evidence="12" id="KW-0862">Zinc</keyword>
<dbReference type="Pfam" id="PF01467">
    <property type="entry name" value="CTP_transf_like"/>
    <property type="match status" value="1"/>
</dbReference>
<comment type="catalytic activity">
    <reaction evidence="17">
        <text>nicotinate beta-D-ribonucleotide + ATP + H(+) = deamido-NAD(+) + diphosphate</text>
        <dbReference type="Rhea" id="RHEA:22860"/>
        <dbReference type="ChEBI" id="CHEBI:15378"/>
        <dbReference type="ChEBI" id="CHEBI:30616"/>
        <dbReference type="ChEBI" id="CHEBI:33019"/>
        <dbReference type="ChEBI" id="CHEBI:57502"/>
        <dbReference type="ChEBI" id="CHEBI:58437"/>
        <dbReference type="EC" id="2.7.7.18"/>
    </reaction>
    <physiologicalReaction direction="left-to-right" evidence="17">
        <dbReference type="Rhea" id="RHEA:22861"/>
    </physiologicalReaction>
    <physiologicalReaction direction="right-to-left" evidence="17">
        <dbReference type="Rhea" id="RHEA:22862"/>
    </physiologicalReaction>
</comment>
<dbReference type="Proteomes" id="UP000472263">
    <property type="component" value="Chromosome 7"/>
</dbReference>
<dbReference type="GO" id="GO:0005634">
    <property type="term" value="C:nucleus"/>
    <property type="evidence" value="ECO:0007669"/>
    <property type="project" value="UniProtKB-SubCell"/>
</dbReference>
<name>A0A667WG60_9TELE</name>
<keyword evidence="8 20" id="KW-0662">Pyridine nucleotide biosynthesis</keyword>
<evidence type="ECO:0000256" key="7">
    <source>
        <dbReference type="ARBA" id="ARBA00022553"/>
    </source>
</evidence>
<evidence type="ECO:0000256" key="19">
    <source>
        <dbReference type="ARBA" id="ARBA00064648"/>
    </source>
</evidence>
<keyword evidence="13 20" id="KW-0067">ATP-binding</keyword>
<comment type="cofactor">
    <cofactor evidence="2">
        <name>Zn(2+)</name>
        <dbReference type="ChEBI" id="CHEBI:29105"/>
    </cofactor>
</comment>
<dbReference type="GO" id="GO:0000309">
    <property type="term" value="F:nicotinamide-nucleotide adenylyltransferase activity"/>
    <property type="evidence" value="ECO:0007669"/>
    <property type="project" value="UniProtKB-EC"/>
</dbReference>
<evidence type="ECO:0000256" key="12">
    <source>
        <dbReference type="ARBA" id="ARBA00022833"/>
    </source>
</evidence>
<comment type="pathway">
    <text evidence="4 20">Cofactor biosynthesis; NAD(+) biosynthesis; NAD(+) from nicotinamide D-ribonucleotide: step 1/1.</text>
</comment>
<keyword evidence="11 20" id="KW-0547">Nucleotide-binding</keyword>
<dbReference type="CDD" id="cd09286">
    <property type="entry name" value="NMNAT_Eukarya"/>
    <property type="match status" value="1"/>
</dbReference>
<dbReference type="InterPro" id="IPR014729">
    <property type="entry name" value="Rossmann-like_a/b/a_fold"/>
</dbReference>
<evidence type="ECO:0000256" key="10">
    <source>
        <dbReference type="ARBA" id="ARBA00022695"/>
    </source>
</evidence>
<dbReference type="GeneTree" id="ENSGT00950000183179"/>
<comment type="pathway">
    <text evidence="5">Cofactor biosynthesis; NAD(+) biosynthesis; deamido-NAD(+) from nicotinate D-ribonucleotide: step 1/1.</text>
</comment>
<protein>
    <recommendedName>
        <fullName evidence="20">Nicotinamide-nucleotide adenylyltransferase</fullName>
        <ecNumber evidence="20">2.7.7.1</ecNumber>
        <ecNumber evidence="20">2.7.7.18</ecNumber>
    </recommendedName>
</protein>
<dbReference type="InterPro" id="IPR004821">
    <property type="entry name" value="Cyt_trans-like"/>
</dbReference>
<dbReference type="FunFam" id="3.40.50.620:FF:000101">
    <property type="entry name" value="Nicotinamide-nucleotide adenylyltransferase"/>
    <property type="match status" value="1"/>
</dbReference>
<evidence type="ECO:0000256" key="14">
    <source>
        <dbReference type="ARBA" id="ARBA00022842"/>
    </source>
</evidence>
<evidence type="ECO:0000256" key="2">
    <source>
        <dbReference type="ARBA" id="ARBA00001947"/>
    </source>
</evidence>
<dbReference type="GO" id="GO:0009435">
    <property type="term" value="P:NAD+ biosynthetic process"/>
    <property type="evidence" value="ECO:0007669"/>
    <property type="project" value="UniProtKB-UniPathway"/>
</dbReference>
<dbReference type="SUPFAM" id="SSF52374">
    <property type="entry name" value="Nucleotidylyl transferase"/>
    <property type="match status" value="1"/>
</dbReference>
<dbReference type="OrthoDB" id="422187at2759"/>
<dbReference type="AlphaFoldDB" id="A0A667WG60"/>
<evidence type="ECO:0000256" key="5">
    <source>
        <dbReference type="ARBA" id="ARBA00005019"/>
    </source>
</evidence>
<comment type="cofactor">
    <cofactor evidence="1">
        <name>Mg(2+)</name>
        <dbReference type="ChEBI" id="CHEBI:18420"/>
    </cofactor>
</comment>
<keyword evidence="15 20" id="KW-0520">NAD</keyword>
<feature type="domain" description="Cytidyltransferase-like" evidence="21">
    <location>
        <begin position="12"/>
        <end position="223"/>
    </location>
</feature>
<dbReference type="EC" id="2.7.7.18" evidence="20"/>
<evidence type="ECO:0000256" key="11">
    <source>
        <dbReference type="ARBA" id="ARBA00022741"/>
    </source>
</evidence>
<evidence type="ECO:0000256" key="9">
    <source>
        <dbReference type="ARBA" id="ARBA00022679"/>
    </source>
</evidence>
<dbReference type="RefSeq" id="XP_029911683.1">
    <property type="nucleotide sequence ID" value="XM_030055823.1"/>
</dbReference>
<evidence type="ECO:0000313" key="23">
    <source>
        <dbReference type="Proteomes" id="UP000472263"/>
    </source>
</evidence>
<keyword evidence="23" id="KW-1185">Reference proteome</keyword>
<dbReference type="NCBIfam" id="TIGR00482">
    <property type="entry name" value="nicotinate (nicotinamide) nucleotide adenylyltransferase"/>
    <property type="match status" value="1"/>
</dbReference>
<dbReference type="GO" id="GO:0005524">
    <property type="term" value="F:ATP binding"/>
    <property type="evidence" value="ECO:0007669"/>
    <property type="project" value="UniProtKB-KW"/>
</dbReference>
<dbReference type="InterPro" id="IPR051182">
    <property type="entry name" value="Euk_NMN_adenylyltrnsfrase"/>
</dbReference>
<keyword evidence="10 20" id="KW-0548">Nucleotidyltransferase</keyword>
<comment type="subunit">
    <text evidence="19">Homohexamer. Interacts with ADPRT/PARP1.</text>
</comment>
<keyword evidence="14" id="KW-0460">Magnesium</keyword>
<proteinExistence type="inferred from homology"/>
<dbReference type="InParanoid" id="A0A667WG60"/>
<dbReference type="CTD" id="64802"/>
<comment type="catalytic activity">
    <reaction evidence="18">
        <text>beta-nicotinamide D-ribonucleotide + ATP + H(+) = diphosphate + NAD(+)</text>
        <dbReference type="Rhea" id="RHEA:21360"/>
        <dbReference type="ChEBI" id="CHEBI:14649"/>
        <dbReference type="ChEBI" id="CHEBI:15378"/>
        <dbReference type="ChEBI" id="CHEBI:30616"/>
        <dbReference type="ChEBI" id="CHEBI:33019"/>
        <dbReference type="ChEBI" id="CHEBI:57540"/>
        <dbReference type="EC" id="2.7.7.1"/>
    </reaction>
    <physiologicalReaction direction="left-to-right" evidence="18">
        <dbReference type="Rhea" id="RHEA:21361"/>
    </physiologicalReaction>
    <physiologicalReaction direction="right-to-left" evidence="18">
        <dbReference type="Rhea" id="RHEA:21362"/>
    </physiologicalReaction>
</comment>
<comment type="subcellular location">
    <subcellularLocation>
        <location evidence="3">Nucleus</location>
    </subcellularLocation>
</comment>
<dbReference type="RefSeq" id="XP_029911684.1">
    <property type="nucleotide sequence ID" value="XM_030055824.1"/>
</dbReference>
<evidence type="ECO:0000313" key="22">
    <source>
        <dbReference type="Ensembl" id="ENSMMDP00005004230.1"/>
    </source>
</evidence>
<keyword evidence="9 20" id="KW-0808">Transferase</keyword>
<evidence type="ECO:0000259" key="21">
    <source>
        <dbReference type="Pfam" id="PF01467"/>
    </source>
</evidence>
<dbReference type="PANTHER" id="PTHR12039">
    <property type="entry name" value="NICOTINAMIDE MONONUCLEOTIDE ADENYLYLTRANSFERASE"/>
    <property type="match status" value="1"/>
</dbReference>
<dbReference type="UniPathway" id="UPA00253">
    <property type="reaction ID" value="UER00332"/>
</dbReference>
<dbReference type="EC" id="2.7.7.1" evidence="20"/>
<dbReference type="InterPro" id="IPR005248">
    <property type="entry name" value="NadD/NMNAT"/>
</dbReference>
<comment type="similarity">
    <text evidence="6 20">Belongs to the eukaryotic NMN adenylyltransferase family.</text>
</comment>
<keyword evidence="16" id="KW-0539">Nucleus</keyword>
<reference evidence="22" key="1">
    <citation type="submission" date="2019-06" db="EMBL/GenBank/DDBJ databases">
        <authorList>
            <consortium name="Wellcome Sanger Institute Data Sharing"/>
        </authorList>
    </citation>
    <scope>NUCLEOTIDE SEQUENCE [LARGE SCALE GENOMIC DNA]</scope>
</reference>
<reference evidence="22" key="3">
    <citation type="submission" date="2025-09" db="UniProtKB">
        <authorList>
            <consortium name="Ensembl"/>
        </authorList>
    </citation>
    <scope>IDENTIFICATION</scope>
</reference>
<organism evidence="22 23">
    <name type="scientific">Myripristis murdjan</name>
    <name type="common">pinecone soldierfish</name>
    <dbReference type="NCBI Taxonomy" id="586833"/>
    <lineage>
        <taxon>Eukaryota</taxon>
        <taxon>Metazoa</taxon>
        <taxon>Chordata</taxon>
        <taxon>Craniata</taxon>
        <taxon>Vertebrata</taxon>
        <taxon>Euteleostomi</taxon>
        <taxon>Actinopterygii</taxon>
        <taxon>Neopterygii</taxon>
        <taxon>Teleostei</taxon>
        <taxon>Neoteleostei</taxon>
        <taxon>Acanthomorphata</taxon>
        <taxon>Holocentriformes</taxon>
        <taxon>Holocentridae</taxon>
        <taxon>Myripristis</taxon>
    </lineage>
</organism>
<accession>A0A667WG60</accession>
<dbReference type="Ensembl" id="ENSMMDT00005004344.1">
    <property type="protein sequence ID" value="ENSMMDP00005004230.1"/>
    <property type="gene ID" value="ENSMMDG00005002330.1"/>
</dbReference>
<evidence type="ECO:0000256" key="20">
    <source>
        <dbReference type="RuleBase" id="RU362021"/>
    </source>
</evidence>
<evidence type="ECO:0000256" key="3">
    <source>
        <dbReference type="ARBA" id="ARBA00004123"/>
    </source>
</evidence>
<dbReference type="PANTHER" id="PTHR12039:SF21">
    <property type="entry name" value="NICOTINAMIDE_NICOTINIC ACID MONONUCLEOTIDE ADENYLYLTRANSFERASE 1"/>
    <property type="match status" value="1"/>
</dbReference>
<evidence type="ECO:0000256" key="13">
    <source>
        <dbReference type="ARBA" id="ARBA00022840"/>
    </source>
</evidence>
<evidence type="ECO:0000256" key="6">
    <source>
        <dbReference type="ARBA" id="ARBA00007064"/>
    </source>
</evidence>
<evidence type="ECO:0000256" key="1">
    <source>
        <dbReference type="ARBA" id="ARBA00001946"/>
    </source>
</evidence>
<dbReference type="GeneID" id="115362051"/>
<reference evidence="22" key="2">
    <citation type="submission" date="2025-08" db="UniProtKB">
        <authorList>
            <consortium name="Ensembl"/>
        </authorList>
    </citation>
    <scope>IDENTIFICATION</scope>
</reference>
<evidence type="ECO:0000256" key="17">
    <source>
        <dbReference type="ARBA" id="ARBA00048514"/>
    </source>
</evidence>
<dbReference type="FunCoup" id="A0A667WG60">
    <property type="interactions" value="1205"/>
</dbReference>
<sequence>MEGRDITKVVLLACGSFNPITNMHLRMFEIARDHLEDTGRYRVVRGIISPVGDGYKKKGLIEACHRVEMARLATDSSDWISVDSWESSQPEWVETAKVVRHHYGELVTAEQNNDDVDTVKYAKKRRIEDNTFEGSSHQINRDVPQLMLLCGADVLESFGIPNLWKQEDIVEIIGRYGLVCITRSGNDPHKFIHQSDMLWKYRKNIHVVHEWVTNEISATHVRRALRRGRSIRYLLPDPVVWYIQEHNLYSAESEQKNADVVLAPFQRYTGASSS</sequence>
<gene>
    <name evidence="22" type="primary">NMNAT1</name>
    <name evidence="22" type="synonym">nmnat1</name>
</gene>
<evidence type="ECO:0000256" key="16">
    <source>
        <dbReference type="ARBA" id="ARBA00023242"/>
    </source>
</evidence>
<evidence type="ECO:0000256" key="15">
    <source>
        <dbReference type="ARBA" id="ARBA00023027"/>
    </source>
</evidence>
<evidence type="ECO:0000256" key="8">
    <source>
        <dbReference type="ARBA" id="ARBA00022642"/>
    </source>
</evidence>
<evidence type="ECO:0000256" key="18">
    <source>
        <dbReference type="ARBA" id="ARBA00048969"/>
    </source>
</evidence>
<evidence type="ECO:0000256" key="4">
    <source>
        <dbReference type="ARBA" id="ARBA00004658"/>
    </source>
</evidence>
<dbReference type="GO" id="GO:0004515">
    <property type="term" value="F:nicotinate-nucleotide adenylyltransferase activity"/>
    <property type="evidence" value="ECO:0007669"/>
    <property type="project" value="UniProtKB-EC"/>
</dbReference>
<keyword evidence="7" id="KW-0597">Phosphoprotein</keyword>
<dbReference type="InterPro" id="IPR045094">
    <property type="entry name" value="NMNAT_euk"/>
</dbReference>